<keyword evidence="3" id="KW-1185">Reference proteome</keyword>
<dbReference type="EMBL" id="OZ019901">
    <property type="protein sequence ID" value="CAK9237284.1"/>
    <property type="molecule type" value="Genomic_DNA"/>
</dbReference>
<dbReference type="Pfam" id="PF03478">
    <property type="entry name" value="Beta-prop_KIB1-4"/>
    <property type="match status" value="1"/>
</dbReference>
<dbReference type="SUPFAM" id="SSF117281">
    <property type="entry name" value="Kelch motif"/>
    <property type="match status" value="1"/>
</dbReference>
<dbReference type="CDD" id="cd22157">
    <property type="entry name" value="F-box_AtFBW1-like"/>
    <property type="match status" value="1"/>
</dbReference>
<dbReference type="PROSITE" id="PS50181">
    <property type="entry name" value="FBOX"/>
    <property type="match status" value="1"/>
</dbReference>
<dbReference type="InterPro" id="IPR015915">
    <property type="entry name" value="Kelch-typ_b-propeller"/>
</dbReference>
<feature type="domain" description="F-box" evidence="1">
    <location>
        <begin position="66"/>
        <end position="111"/>
    </location>
</feature>
<dbReference type="SMART" id="SM00256">
    <property type="entry name" value="FBOX"/>
    <property type="match status" value="1"/>
</dbReference>
<dbReference type="Gene3D" id="1.20.1280.50">
    <property type="match status" value="1"/>
</dbReference>
<name>A0ABP0V473_9BRYO</name>
<dbReference type="PANTHER" id="PTHR31672:SF2">
    <property type="entry name" value="F-BOX DOMAIN-CONTAINING PROTEIN"/>
    <property type="match status" value="1"/>
</dbReference>
<dbReference type="InterPro" id="IPR036047">
    <property type="entry name" value="F-box-like_dom_sf"/>
</dbReference>
<evidence type="ECO:0000313" key="2">
    <source>
        <dbReference type="EMBL" id="CAK9237284.1"/>
    </source>
</evidence>
<sequence length="439" mass="49484">MAMASSPISMEEKDVTGSELQQLCVEGEGTLQQASNDDDEECRVMFERELSFCSSRCRDVEDIMDDSLWKRLPEDLLERVLAWLPLASCVRFRSVCKRWYAMMYSQSFLELRSKEAPVCGPSWLLSFGSSLSSQQLINDVGGSSFLEGNVFDTSSNSCFKLQFPFLPQDSVLVATAGGLVCFCCNTNESHETDVSFYVCNPITKAWKLIPSQCSKVSVVAMLVNTESSSFSTSYKLIVFCEASTDRWLWMGIVDHAAKEYDSKLNRWKSIGGIYSGEQFRPGSVYCEGRVHLLSSETVQALDVQQGIWTDIQAPAYTSCARLVECQGRLLLVGDMVHLNVFQLPGVSSYIGVVIWELDPDTQEWVEIGRMPEDMVENFCCSSFCCVVSGGFIYIFPKLERLQQIVVYDYSQQTWQQLQNWLKELPSSVFCFEPRLDASA</sequence>
<dbReference type="Gene3D" id="2.120.10.80">
    <property type="entry name" value="Kelch-type beta propeller"/>
    <property type="match status" value="1"/>
</dbReference>
<dbReference type="InterPro" id="IPR005174">
    <property type="entry name" value="KIB1-4_b-propeller"/>
</dbReference>
<protein>
    <recommendedName>
        <fullName evidence="1">F-box domain-containing protein</fullName>
    </recommendedName>
</protein>
<dbReference type="Pfam" id="PF00646">
    <property type="entry name" value="F-box"/>
    <property type="match status" value="1"/>
</dbReference>
<dbReference type="SUPFAM" id="SSF81383">
    <property type="entry name" value="F-box domain"/>
    <property type="match status" value="1"/>
</dbReference>
<dbReference type="PANTHER" id="PTHR31672">
    <property type="entry name" value="BNACNNG10540D PROTEIN"/>
    <property type="match status" value="1"/>
</dbReference>
<dbReference type="Proteomes" id="UP001497512">
    <property type="component" value="Chromosome 9"/>
</dbReference>
<dbReference type="InterPro" id="IPR001810">
    <property type="entry name" value="F-box_dom"/>
</dbReference>
<reference evidence="2" key="1">
    <citation type="submission" date="2024-02" db="EMBL/GenBank/DDBJ databases">
        <authorList>
            <consortium name="ELIXIR-Norway"/>
            <consortium name="Elixir Norway"/>
        </authorList>
    </citation>
    <scope>NUCLEOTIDE SEQUENCE</scope>
</reference>
<gene>
    <name evidence="2" type="ORF">CSSPTR1EN2_LOCUS23626</name>
</gene>
<evidence type="ECO:0000313" key="3">
    <source>
        <dbReference type="Proteomes" id="UP001497512"/>
    </source>
</evidence>
<organism evidence="2 3">
    <name type="scientific">Sphagnum troendelagicum</name>
    <dbReference type="NCBI Taxonomy" id="128251"/>
    <lineage>
        <taxon>Eukaryota</taxon>
        <taxon>Viridiplantae</taxon>
        <taxon>Streptophyta</taxon>
        <taxon>Embryophyta</taxon>
        <taxon>Bryophyta</taxon>
        <taxon>Sphagnophytina</taxon>
        <taxon>Sphagnopsida</taxon>
        <taxon>Sphagnales</taxon>
        <taxon>Sphagnaceae</taxon>
        <taxon>Sphagnum</taxon>
    </lineage>
</organism>
<evidence type="ECO:0000259" key="1">
    <source>
        <dbReference type="PROSITE" id="PS50181"/>
    </source>
</evidence>
<proteinExistence type="predicted"/>
<dbReference type="InterPro" id="IPR050796">
    <property type="entry name" value="SCF_F-box_component"/>
</dbReference>
<accession>A0ABP0V473</accession>